<dbReference type="SUPFAM" id="SSF48295">
    <property type="entry name" value="TrpR-like"/>
    <property type="match status" value="1"/>
</dbReference>
<dbReference type="GO" id="GO:0043565">
    <property type="term" value="F:sequence-specific DNA binding"/>
    <property type="evidence" value="ECO:0007669"/>
    <property type="project" value="InterPro"/>
</dbReference>
<comment type="caution">
    <text evidence="1">The sequence shown here is derived from an EMBL/GenBank/DDBJ whole genome shotgun (WGS) entry which is preliminary data.</text>
</comment>
<dbReference type="Gene3D" id="1.10.10.10">
    <property type="entry name" value="Winged helix-like DNA-binding domain superfamily/Winged helix DNA-binding domain"/>
    <property type="match status" value="1"/>
</dbReference>
<sequence length="75" mass="8790">MQRRSYSASEKLTILIEIERGEIGFNAACQKYSIHNPRLWKWQRQYKLNGYKGLENRAQRTNLMLGELAGRALGY</sequence>
<organism evidence="1 2">
    <name type="scientific">Paenibacillus albilobatus</name>
    <dbReference type="NCBI Taxonomy" id="2716884"/>
    <lineage>
        <taxon>Bacteria</taxon>
        <taxon>Bacillati</taxon>
        <taxon>Bacillota</taxon>
        <taxon>Bacilli</taxon>
        <taxon>Bacillales</taxon>
        <taxon>Paenibacillaceae</taxon>
        <taxon>Paenibacillus</taxon>
    </lineage>
</organism>
<accession>A0A919XAQ7</accession>
<proteinExistence type="predicted"/>
<evidence type="ECO:0008006" key="3">
    <source>
        <dbReference type="Google" id="ProtNLM"/>
    </source>
</evidence>
<name>A0A919XAQ7_9BACL</name>
<dbReference type="InterPro" id="IPR036388">
    <property type="entry name" value="WH-like_DNA-bd_sf"/>
</dbReference>
<evidence type="ECO:0000313" key="1">
    <source>
        <dbReference type="EMBL" id="GIO28984.1"/>
    </source>
</evidence>
<keyword evidence="2" id="KW-1185">Reference proteome</keyword>
<dbReference type="AlphaFoldDB" id="A0A919XAQ7"/>
<reference evidence="1" key="1">
    <citation type="submission" date="2021-03" db="EMBL/GenBank/DDBJ databases">
        <title>Antimicrobial resistance genes in bacteria isolated from Japanese honey, and their potential for conferring macrolide and lincosamide resistance in the American foulbrood pathogen Paenibacillus larvae.</title>
        <authorList>
            <person name="Okamoto M."/>
            <person name="Kumagai M."/>
            <person name="Kanamori H."/>
            <person name="Takamatsu D."/>
        </authorList>
    </citation>
    <scope>NUCLEOTIDE SEQUENCE</scope>
    <source>
        <strain evidence="1">J2TS6</strain>
    </source>
</reference>
<gene>
    <name evidence="1" type="ORF">J2TS6_01250</name>
</gene>
<evidence type="ECO:0000313" key="2">
    <source>
        <dbReference type="Proteomes" id="UP000679779"/>
    </source>
</evidence>
<dbReference type="InterPro" id="IPR010921">
    <property type="entry name" value="Trp_repressor/repl_initiator"/>
</dbReference>
<protein>
    <recommendedName>
        <fullName evidence="3">Transposase</fullName>
    </recommendedName>
</protein>
<dbReference type="Proteomes" id="UP000679779">
    <property type="component" value="Unassembled WGS sequence"/>
</dbReference>
<dbReference type="EMBL" id="BORQ01000001">
    <property type="protein sequence ID" value="GIO28984.1"/>
    <property type="molecule type" value="Genomic_DNA"/>
</dbReference>